<reference evidence="2 3" key="1">
    <citation type="submission" date="2010-12" db="EMBL/GenBank/DDBJ databases">
        <authorList>
            <person name="Muzny D."/>
            <person name="Qin X."/>
            <person name="Deng J."/>
            <person name="Jiang H."/>
            <person name="Liu Y."/>
            <person name="Qu J."/>
            <person name="Song X.-Z."/>
            <person name="Zhang L."/>
            <person name="Thornton R."/>
            <person name="Coyle M."/>
            <person name="Francisco L."/>
            <person name="Jackson L."/>
            <person name="Javaid M."/>
            <person name="Korchina V."/>
            <person name="Kovar C."/>
            <person name="Mata R."/>
            <person name="Mathew T."/>
            <person name="Ngo R."/>
            <person name="Nguyen L."/>
            <person name="Nguyen N."/>
            <person name="Okwuonu G."/>
            <person name="Ongeri F."/>
            <person name="Pham C."/>
            <person name="Simmons D."/>
            <person name="Wilczek-Boney K."/>
            <person name="Hale W."/>
            <person name="Jakkamsetti A."/>
            <person name="Pham P."/>
            <person name="Ruth R."/>
            <person name="San Lucas F."/>
            <person name="Warren J."/>
            <person name="Zhang J."/>
            <person name="Zhao Z."/>
            <person name="Zhou C."/>
            <person name="Zhu D."/>
            <person name="Lee S."/>
            <person name="Bess C."/>
            <person name="Blankenburg K."/>
            <person name="Forbes L."/>
            <person name="Fu Q."/>
            <person name="Gubbala S."/>
            <person name="Hirani K."/>
            <person name="Jayaseelan J.C."/>
            <person name="Lara F."/>
            <person name="Munidasa M."/>
            <person name="Palculict T."/>
            <person name="Patil S."/>
            <person name="Pu L.-L."/>
            <person name="Saada N."/>
            <person name="Tang L."/>
            <person name="Weissenberger G."/>
            <person name="Zhu Y."/>
            <person name="Hemphill L."/>
            <person name="Shang Y."/>
            <person name="Youmans B."/>
            <person name="Ayvaz T."/>
            <person name="Ross M."/>
            <person name="Santibanez J."/>
            <person name="Aqrawi P."/>
            <person name="Gross S."/>
            <person name="Joshi V."/>
            <person name="Fowler G."/>
            <person name="Nazareth L."/>
            <person name="Reid J."/>
            <person name="Worley K."/>
            <person name="Petrosino J."/>
            <person name="Highlander S."/>
            <person name="Gibbs R."/>
        </authorList>
    </citation>
    <scope>NUCLEOTIDE SEQUENCE [LARGE SCALE GENOMIC DNA]</scope>
    <source>
        <strain evidence="2 3">ATCC 51599</strain>
    </source>
</reference>
<dbReference type="EMBL" id="AEQP01000002">
    <property type="protein sequence ID" value="EFV95752.1"/>
    <property type="molecule type" value="Genomic_DNA"/>
</dbReference>
<comment type="caution">
    <text evidence="2">The sequence shown here is derived from an EMBL/GenBank/DDBJ whole genome shotgun (WGS) entry which is preliminary data.</text>
</comment>
<keyword evidence="3" id="KW-1185">Reference proteome</keyword>
<evidence type="ECO:0000256" key="1">
    <source>
        <dbReference type="SAM" id="MobiDB-lite"/>
    </source>
</evidence>
<sequence>MVARLPHLSAVKRISVAQSRTNPPSFQPEPRREHRSNAPVPCP</sequence>
<accession>E7RVE8</accession>
<evidence type="ECO:0000313" key="2">
    <source>
        <dbReference type="EMBL" id="EFV95752.1"/>
    </source>
</evidence>
<feature type="region of interest" description="Disordered" evidence="1">
    <location>
        <begin position="1"/>
        <end position="43"/>
    </location>
</feature>
<dbReference type="Proteomes" id="UP000011021">
    <property type="component" value="Unassembled WGS sequence"/>
</dbReference>
<organism evidence="2 3">
    <name type="scientific">Lautropia mirabilis ATCC 51599</name>
    <dbReference type="NCBI Taxonomy" id="887898"/>
    <lineage>
        <taxon>Bacteria</taxon>
        <taxon>Pseudomonadati</taxon>
        <taxon>Pseudomonadota</taxon>
        <taxon>Betaproteobacteria</taxon>
        <taxon>Burkholderiales</taxon>
        <taxon>Burkholderiaceae</taxon>
        <taxon>Lautropia</taxon>
    </lineage>
</organism>
<dbReference type="HOGENOM" id="CLU_3235409_0_0_4"/>
<proteinExistence type="predicted"/>
<gene>
    <name evidence="2" type="ORF">HMPREF0551_0660</name>
</gene>
<name>E7RVE8_9BURK</name>
<evidence type="ECO:0000313" key="3">
    <source>
        <dbReference type="Proteomes" id="UP000011021"/>
    </source>
</evidence>
<dbReference type="AlphaFoldDB" id="E7RVE8"/>
<protein>
    <submittedName>
        <fullName evidence="2">Uncharacterized protein</fullName>
    </submittedName>
</protein>